<name>A0A7T6ZM78_9CAUD</name>
<organism evidence="1 2">
    <name type="scientific">Providencia phage PSTRCR_114</name>
    <dbReference type="NCBI Taxonomy" id="2800824"/>
    <lineage>
        <taxon>Viruses</taxon>
        <taxon>Duplodnaviria</taxon>
        <taxon>Heunggongvirae</taxon>
        <taxon>Uroviricota</taxon>
        <taxon>Caudoviricetes</taxon>
        <taxon>Autographivirales</taxon>
        <taxon>Autoscriptoviridae</taxon>
        <taxon>Slopekvirinae</taxon>
        <taxon>Kakivirus</taxon>
        <taxon>Kakivirus PSTRCR114</taxon>
    </lineage>
</organism>
<sequence length="82" mass="9446">MIKHKRKVNKLAIVQGLEFYRDRAEDDLLVMDRATGYTSGVVLPASAYPTSRLELQRRFLNRNLTHLGKYPLVLTACTRVKK</sequence>
<reference evidence="1 2" key="1">
    <citation type="submission" date="2020-12" db="EMBL/GenBank/DDBJ databases">
        <authorList>
            <person name="Rakov C."/>
            <person name="Alkalay-Oren S."/>
            <person name="Coppenhagen-Glazer S."/>
            <person name="Hazan R."/>
        </authorList>
    </citation>
    <scope>NUCLEOTIDE SEQUENCE [LARGE SCALE GENOMIC DNA]</scope>
</reference>
<accession>A0A7T6ZM78</accession>
<evidence type="ECO:0000313" key="2">
    <source>
        <dbReference type="Proteomes" id="UP000595806"/>
    </source>
</evidence>
<dbReference type="EMBL" id="MW358930">
    <property type="protein sequence ID" value="QQK88446.1"/>
    <property type="molecule type" value="Genomic_DNA"/>
</dbReference>
<evidence type="ECO:0000313" key="1">
    <source>
        <dbReference type="EMBL" id="QQK88446.1"/>
    </source>
</evidence>
<proteinExistence type="predicted"/>
<keyword evidence="2" id="KW-1185">Reference proteome</keyword>
<protein>
    <submittedName>
        <fullName evidence="1">Uncharacterized protein</fullName>
    </submittedName>
</protein>
<dbReference type="Proteomes" id="UP000595806">
    <property type="component" value="Segment"/>
</dbReference>